<comment type="caution">
    <text evidence="3">The sequence shown here is derived from an EMBL/GenBank/DDBJ whole genome shotgun (WGS) entry which is preliminary data.</text>
</comment>
<name>A0A0N0UAA5_9EURY</name>
<dbReference type="PATRIC" id="fig|1705389.3.peg.1549"/>
<protein>
    <submittedName>
        <fullName evidence="3">VanZ family protein</fullName>
    </submittedName>
</protein>
<keyword evidence="1" id="KW-0472">Membrane</keyword>
<dbReference type="OrthoDB" id="214957at2157"/>
<sequence>MGRLRLPLVPRAIRLAGVLAVAATILYFSVVTPPGSGMIRTGPFGVLPYSTWLHGLAYAGLAVTLAYAFQDSAWRDRTVLVVVFLVAVGYGGSIELLQSTLDARTADVGDLLVNAIGAAAAAVCWRVLTRWVRFYRVRRAADFETPVR</sequence>
<gene>
    <name evidence="3" type="ORF">AMR74_13170</name>
</gene>
<feature type="transmembrane region" description="Helical" evidence="1">
    <location>
        <begin position="51"/>
        <end position="69"/>
    </location>
</feature>
<feature type="transmembrane region" description="Helical" evidence="1">
    <location>
        <begin position="12"/>
        <end position="31"/>
    </location>
</feature>
<keyword evidence="4" id="KW-1185">Reference proteome</keyword>
<dbReference type="EMBL" id="LIST01000005">
    <property type="protein sequence ID" value="KOX95876.1"/>
    <property type="molecule type" value="Genomic_DNA"/>
</dbReference>
<organism evidence="3 4">
    <name type="scientific">Halorubrum tropicale</name>
    <dbReference type="NCBI Taxonomy" id="1765655"/>
    <lineage>
        <taxon>Archaea</taxon>
        <taxon>Methanobacteriati</taxon>
        <taxon>Methanobacteriota</taxon>
        <taxon>Stenosarchaea group</taxon>
        <taxon>Halobacteria</taxon>
        <taxon>Halobacteriales</taxon>
        <taxon>Haloferacaceae</taxon>
        <taxon>Halorubrum</taxon>
    </lineage>
</organism>
<dbReference type="Pfam" id="PF04892">
    <property type="entry name" value="VanZ"/>
    <property type="match status" value="1"/>
</dbReference>
<proteinExistence type="predicted"/>
<reference evidence="3 4" key="1">
    <citation type="submission" date="2015-08" db="EMBL/GenBank/DDBJ databases">
        <title>Genomes of Isolates from Cabo Rojo, PR.</title>
        <authorList>
            <person name="Sanchez-Nieves R.L."/>
            <person name="Montalvo-Rodriguez R."/>
        </authorList>
    </citation>
    <scope>NUCLEOTIDE SEQUENCE [LARGE SCALE GENOMIC DNA]</scope>
    <source>
        <strain evidence="3 4">5</strain>
    </source>
</reference>
<dbReference type="PANTHER" id="PTHR28008:SF1">
    <property type="entry name" value="DOMAIN PROTEIN, PUTATIVE (AFU_ORTHOLOGUE AFUA_3G10980)-RELATED"/>
    <property type="match status" value="1"/>
</dbReference>
<accession>A0A0N0UAA5</accession>
<evidence type="ECO:0000256" key="1">
    <source>
        <dbReference type="SAM" id="Phobius"/>
    </source>
</evidence>
<evidence type="ECO:0000259" key="2">
    <source>
        <dbReference type="Pfam" id="PF04892"/>
    </source>
</evidence>
<dbReference type="AlphaFoldDB" id="A0A0N0UAA5"/>
<evidence type="ECO:0000313" key="3">
    <source>
        <dbReference type="EMBL" id="KOX95876.1"/>
    </source>
</evidence>
<feature type="transmembrane region" description="Helical" evidence="1">
    <location>
        <begin position="111"/>
        <end position="129"/>
    </location>
</feature>
<feature type="domain" description="VanZ-like" evidence="2">
    <location>
        <begin position="59"/>
        <end position="128"/>
    </location>
</feature>
<evidence type="ECO:0000313" key="4">
    <source>
        <dbReference type="Proteomes" id="UP000037747"/>
    </source>
</evidence>
<keyword evidence="1" id="KW-1133">Transmembrane helix</keyword>
<dbReference type="InterPro" id="IPR006976">
    <property type="entry name" value="VanZ-like"/>
</dbReference>
<keyword evidence="1" id="KW-0812">Transmembrane</keyword>
<feature type="transmembrane region" description="Helical" evidence="1">
    <location>
        <begin position="78"/>
        <end position="99"/>
    </location>
</feature>
<dbReference type="PANTHER" id="PTHR28008">
    <property type="entry name" value="DOMAIN PROTEIN, PUTATIVE (AFU_ORTHOLOGUE AFUA_3G10980)-RELATED"/>
    <property type="match status" value="1"/>
</dbReference>
<dbReference type="NCBIfam" id="NF037970">
    <property type="entry name" value="vanZ_1"/>
    <property type="match status" value="1"/>
</dbReference>
<dbReference type="Proteomes" id="UP000037747">
    <property type="component" value="Unassembled WGS sequence"/>
</dbReference>
<dbReference type="RefSeq" id="WP_053772516.1">
    <property type="nucleotide sequence ID" value="NZ_LIST01000005.1"/>
</dbReference>